<dbReference type="GO" id="GO:0015562">
    <property type="term" value="F:efflux transmembrane transporter activity"/>
    <property type="evidence" value="ECO:0007669"/>
    <property type="project" value="TreeGrafter"/>
</dbReference>
<feature type="transmembrane region" description="Helical" evidence="2">
    <location>
        <begin position="40"/>
        <end position="60"/>
    </location>
</feature>
<proteinExistence type="inferred from homology"/>
<dbReference type="Gene3D" id="2.40.50.100">
    <property type="match status" value="1"/>
</dbReference>
<dbReference type="Pfam" id="PF25917">
    <property type="entry name" value="BSH_RND"/>
    <property type="match status" value="1"/>
</dbReference>
<dbReference type="InterPro" id="IPR058792">
    <property type="entry name" value="Beta-barrel_RND_2"/>
</dbReference>
<accession>A0A484HJC0</accession>
<evidence type="ECO:0000256" key="2">
    <source>
        <dbReference type="SAM" id="Phobius"/>
    </source>
</evidence>
<gene>
    <name evidence="6" type="ORF">EPICR_40145</name>
</gene>
<keyword evidence="2" id="KW-0812">Transmembrane</keyword>
<dbReference type="InterPro" id="IPR058625">
    <property type="entry name" value="MdtA-like_BSH"/>
</dbReference>
<dbReference type="Pfam" id="PF25954">
    <property type="entry name" value="Beta-barrel_RND_2"/>
    <property type="match status" value="1"/>
</dbReference>
<dbReference type="GO" id="GO:1990281">
    <property type="term" value="C:efflux pump complex"/>
    <property type="evidence" value="ECO:0007669"/>
    <property type="project" value="TreeGrafter"/>
</dbReference>
<dbReference type="Gene3D" id="1.10.287.470">
    <property type="entry name" value="Helix hairpin bin"/>
    <property type="match status" value="1"/>
</dbReference>
<name>A0A484HJC0_9BACT</name>
<evidence type="ECO:0000259" key="5">
    <source>
        <dbReference type="Pfam" id="PF25989"/>
    </source>
</evidence>
<feature type="domain" description="CusB-like beta-barrel" evidence="4">
    <location>
        <begin position="242"/>
        <end position="315"/>
    </location>
</feature>
<dbReference type="Gene3D" id="2.40.420.20">
    <property type="match status" value="1"/>
</dbReference>
<dbReference type="PANTHER" id="PTHR30469">
    <property type="entry name" value="MULTIDRUG RESISTANCE PROTEIN MDTA"/>
    <property type="match status" value="1"/>
</dbReference>
<dbReference type="SUPFAM" id="SSF111369">
    <property type="entry name" value="HlyD-like secretion proteins"/>
    <property type="match status" value="1"/>
</dbReference>
<dbReference type="Pfam" id="PF25989">
    <property type="entry name" value="YknX_C"/>
    <property type="match status" value="1"/>
</dbReference>
<dbReference type="InterPro" id="IPR058637">
    <property type="entry name" value="YknX-like_C"/>
</dbReference>
<dbReference type="EMBL" id="CAACVI010000034">
    <property type="protein sequence ID" value="VEN74563.1"/>
    <property type="molecule type" value="Genomic_DNA"/>
</dbReference>
<dbReference type="AlphaFoldDB" id="A0A484HJC0"/>
<dbReference type="InterPro" id="IPR006143">
    <property type="entry name" value="RND_pump_MFP"/>
</dbReference>
<reference evidence="6" key="1">
    <citation type="submission" date="2019-01" db="EMBL/GenBank/DDBJ databases">
        <authorList>
            <consortium name="Genoscope - CEA"/>
            <person name="William W."/>
        </authorList>
    </citation>
    <scope>NUCLEOTIDE SEQUENCE</scope>
    <source>
        <strain evidence="6">CR-1</strain>
    </source>
</reference>
<evidence type="ECO:0000259" key="3">
    <source>
        <dbReference type="Pfam" id="PF25917"/>
    </source>
</evidence>
<dbReference type="Gene3D" id="2.40.30.170">
    <property type="match status" value="1"/>
</dbReference>
<feature type="domain" description="YknX-like C-terminal permuted SH3-like" evidence="5">
    <location>
        <begin position="323"/>
        <end position="389"/>
    </location>
</feature>
<evidence type="ECO:0000259" key="4">
    <source>
        <dbReference type="Pfam" id="PF25954"/>
    </source>
</evidence>
<keyword evidence="2" id="KW-1133">Transmembrane helix</keyword>
<feature type="domain" description="Multidrug resistance protein MdtA-like barrel-sandwich hybrid" evidence="3">
    <location>
        <begin position="111"/>
        <end position="235"/>
    </location>
</feature>
<evidence type="ECO:0000256" key="1">
    <source>
        <dbReference type="ARBA" id="ARBA00009477"/>
    </source>
</evidence>
<comment type="similarity">
    <text evidence="1">Belongs to the membrane fusion protein (MFP) (TC 8.A.1) family.</text>
</comment>
<evidence type="ECO:0000313" key="6">
    <source>
        <dbReference type="EMBL" id="VEN74563.1"/>
    </source>
</evidence>
<protein>
    <submittedName>
        <fullName evidence="6">Uncharacterized protein</fullName>
    </submittedName>
</protein>
<keyword evidence="2" id="KW-0472">Membrane</keyword>
<organism evidence="6">
    <name type="scientific">uncultured Desulfobacteraceae bacterium</name>
    <dbReference type="NCBI Taxonomy" id="218296"/>
    <lineage>
        <taxon>Bacteria</taxon>
        <taxon>Pseudomonadati</taxon>
        <taxon>Thermodesulfobacteriota</taxon>
        <taxon>Desulfobacteria</taxon>
        <taxon>Desulfobacterales</taxon>
        <taxon>Desulfobacteraceae</taxon>
        <taxon>environmental samples</taxon>
    </lineage>
</organism>
<dbReference type="NCBIfam" id="TIGR01730">
    <property type="entry name" value="RND_mfp"/>
    <property type="match status" value="1"/>
</dbReference>
<sequence length="402" mass="44416">MTFPEARFFFAAVAARLLKEKLMEEKSNVKTRALRVLWSLGPWLIVALFVLIIFNMGLLVKGKQKDLEVSRKAAMSETAPPVKVVTLAVENRRMKDEISLPGEVMPFEDLKVRAEVPGRVRRIRVAEGRTIKAGQVIMEIDDRDFRSRLSGIEANLKLAKLNHSRISALAKKNIVSPSRLDEIEAKVADLEAARDEAALAFERTRVTAPIGGRLNDVIAKAGAFVKAGEEVAAIIQFENVKVTVGVPESDAPAVMDVDRAEVVIDAVEKKRVAGKKIFFSRRPRTMSRLYDLELKVPNPDGLIFPGMFARVHITKSVFEKAVAAPLYAIIADGDQRFVYVEEEGVARKRPVETGGLVGWQAVITSGLSPGDRVIIVGHRKVEDGRAVDVVRHVDDARKVLDS</sequence>